<dbReference type="GO" id="GO:0006310">
    <property type="term" value="P:DNA recombination"/>
    <property type="evidence" value="ECO:0007669"/>
    <property type="project" value="UniProtKB-KW"/>
</dbReference>
<dbReference type="SUPFAM" id="SSF56349">
    <property type="entry name" value="DNA breaking-rejoining enzymes"/>
    <property type="match status" value="1"/>
</dbReference>
<comment type="caution">
    <text evidence="6">The sequence shown here is derived from an EMBL/GenBank/DDBJ whole genome shotgun (WGS) entry which is preliminary data.</text>
</comment>
<dbReference type="EMBL" id="LNJU01000001">
    <property type="protein sequence ID" value="KWZ61097.1"/>
    <property type="molecule type" value="Genomic_DNA"/>
</dbReference>
<feature type="domain" description="Tyr recombinase" evidence="5">
    <location>
        <begin position="70"/>
        <end position="273"/>
    </location>
</feature>
<dbReference type="InterPro" id="IPR013762">
    <property type="entry name" value="Integrase-like_cat_sf"/>
</dbReference>
<dbReference type="InterPro" id="IPR011010">
    <property type="entry name" value="DNA_brk_join_enz"/>
</dbReference>
<accession>A0AA40RE67</accession>
<organism evidence="6 7">
    <name type="scientific">Burkholderia ubonensis</name>
    <dbReference type="NCBI Taxonomy" id="101571"/>
    <lineage>
        <taxon>Bacteria</taxon>
        <taxon>Pseudomonadati</taxon>
        <taxon>Pseudomonadota</taxon>
        <taxon>Betaproteobacteria</taxon>
        <taxon>Burkholderiales</taxon>
        <taxon>Burkholderiaceae</taxon>
        <taxon>Burkholderia</taxon>
        <taxon>Burkholderia cepacia complex</taxon>
    </lineage>
</organism>
<protein>
    <recommendedName>
        <fullName evidence="5">Tyr recombinase domain-containing protein</fullName>
    </recommendedName>
</protein>
<dbReference type="Gene3D" id="1.10.443.10">
    <property type="entry name" value="Intergrase catalytic core"/>
    <property type="match status" value="1"/>
</dbReference>
<evidence type="ECO:0000256" key="3">
    <source>
        <dbReference type="ARBA" id="ARBA00023125"/>
    </source>
</evidence>
<dbReference type="InterPro" id="IPR002104">
    <property type="entry name" value="Integrase_catalytic"/>
</dbReference>
<reference evidence="6 7" key="1">
    <citation type="submission" date="2015-11" db="EMBL/GenBank/DDBJ databases">
        <authorList>
            <person name="Sahl J."/>
            <person name="Wagner D."/>
            <person name="Keim P."/>
        </authorList>
    </citation>
    <scope>NUCLEOTIDE SEQUENCE [LARGE SCALE GENOMIC DNA]</scope>
    <source>
        <strain evidence="6 7">MSMB1157</strain>
    </source>
</reference>
<evidence type="ECO:0000313" key="7">
    <source>
        <dbReference type="Proteomes" id="UP000070119"/>
    </source>
</evidence>
<comment type="similarity">
    <text evidence="1">Belongs to the 'phage' integrase family.</text>
</comment>
<dbReference type="PANTHER" id="PTHR30349">
    <property type="entry name" value="PHAGE INTEGRASE-RELATED"/>
    <property type="match status" value="1"/>
</dbReference>
<proteinExistence type="inferred from homology"/>
<dbReference type="GO" id="GO:0003677">
    <property type="term" value="F:DNA binding"/>
    <property type="evidence" value="ECO:0007669"/>
    <property type="project" value="UniProtKB-KW"/>
</dbReference>
<sequence>MGVIPLADLTKGVGARFVRFLLDEDARGFIANTAKKYASAINALVEVAIKDDDMGRNPFDLAIDTAEGSQTREAWTDDELTRMFGHYLFSDRMGEFRAWHNVTPKDGRAALLILMHTGARIGEIAQLRREDFQIRNGMRAIRITAEAGSVKTKESERCVPLAAHLLADPWFAQWLEGITGGTGPAFPSLHGRERNPGDTLVQWFNRFRKDAGLPEGALNGSHKFRHWIRAALAEKQVGVETADSITGHTALGSSGRVTYTPAASPRAMKEALDRVEYPKTYAD</sequence>
<gene>
    <name evidence="6" type="ORF">WK57_11360</name>
</gene>
<keyword evidence="2" id="KW-0229">DNA integration</keyword>
<keyword evidence="3" id="KW-0238">DNA-binding</keyword>
<dbReference type="RefSeq" id="WP_060969222.1">
    <property type="nucleotide sequence ID" value="NZ_CM003771.1"/>
</dbReference>
<keyword evidence="4" id="KW-0233">DNA recombination</keyword>
<evidence type="ECO:0000256" key="4">
    <source>
        <dbReference type="ARBA" id="ARBA00023172"/>
    </source>
</evidence>
<evidence type="ECO:0000256" key="2">
    <source>
        <dbReference type="ARBA" id="ARBA00022908"/>
    </source>
</evidence>
<dbReference type="AlphaFoldDB" id="A0AA40RE67"/>
<name>A0AA40RE67_9BURK</name>
<dbReference type="GO" id="GO:0015074">
    <property type="term" value="P:DNA integration"/>
    <property type="evidence" value="ECO:0007669"/>
    <property type="project" value="UniProtKB-KW"/>
</dbReference>
<dbReference type="Proteomes" id="UP000070119">
    <property type="component" value="Chromosome 1"/>
</dbReference>
<dbReference type="PANTHER" id="PTHR30349:SF41">
    <property type="entry name" value="INTEGRASE_RECOMBINASE PROTEIN MJ0367-RELATED"/>
    <property type="match status" value="1"/>
</dbReference>
<evidence type="ECO:0000256" key="1">
    <source>
        <dbReference type="ARBA" id="ARBA00008857"/>
    </source>
</evidence>
<dbReference type="Pfam" id="PF00589">
    <property type="entry name" value="Phage_integrase"/>
    <property type="match status" value="1"/>
</dbReference>
<dbReference type="PROSITE" id="PS51898">
    <property type="entry name" value="TYR_RECOMBINASE"/>
    <property type="match status" value="1"/>
</dbReference>
<dbReference type="InterPro" id="IPR050090">
    <property type="entry name" value="Tyrosine_recombinase_XerCD"/>
</dbReference>
<evidence type="ECO:0000313" key="6">
    <source>
        <dbReference type="EMBL" id="KWZ61097.1"/>
    </source>
</evidence>
<evidence type="ECO:0000259" key="5">
    <source>
        <dbReference type="PROSITE" id="PS51898"/>
    </source>
</evidence>